<dbReference type="AlphaFoldDB" id="A0A285P235"/>
<name>A0A285P235_9BACI</name>
<keyword evidence="1" id="KW-0812">Transmembrane</keyword>
<gene>
    <name evidence="2" type="ORF">SAMN05421503_2270</name>
</gene>
<sequence length="64" mass="6847">MLLLKILIGTILGLVGVAYEMLVSNPNHLMVFISSIIGAILIGWAIAEIILNNNTSSAKNNVKL</sequence>
<protein>
    <submittedName>
        <fullName evidence="2">Uncharacterized protein</fullName>
    </submittedName>
</protein>
<accession>A0A285P235</accession>
<feature type="transmembrane region" description="Helical" evidence="1">
    <location>
        <begin position="28"/>
        <end position="51"/>
    </location>
</feature>
<keyword evidence="3" id="KW-1185">Reference proteome</keyword>
<evidence type="ECO:0000313" key="3">
    <source>
        <dbReference type="Proteomes" id="UP000219356"/>
    </source>
</evidence>
<proteinExistence type="predicted"/>
<dbReference type="Proteomes" id="UP000219356">
    <property type="component" value="Unassembled WGS sequence"/>
</dbReference>
<evidence type="ECO:0000256" key="1">
    <source>
        <dbReference type="SAM" id="Phobius"/>
    </source>
</evidence>
<organism evidence="2 3">
    <name type="scientific">Terribacillus aidingensis</name>
    <dbReference type="NCBI Taxonomy" id="586416"/>
    <lineage>
        <taxon>Bacteria</taxon>
        <taxon>Bacillati</taxon>
        <taxon>Bacillota</taxon>
        <taxon>Bacilli</taxon>
        <taxon>Bacillales</taxon>
        <taxon>Bacillaceae</taxon>
        <taxon>Terribacillus</taxon>
    </lineage>
</organism>
<keyword evidence="1" id="KW-1133">Transmembrane helix</keyword>
<keyword evidence="1" id="KW-0472">Membrane</keyword>
<reference evidence="3" key="1">
    <citation type="submission" date="2017-09" db="EMBL/GenBank/DDBJ databases">
        <authorList>
            <person name="Varghese N."/>
            <person name="Submissions S."/>
        </authorList>
    </citation>
    <scope>NUCLEOTIDE SEQUENCE [LARGE SCALE GENOMIC DNA]</scope>
    <source>
        <strain evidence="3">CGMCC 1.8913</strain>
    </source>
</reference>
<evidence type="ECO:0000313" key="2">
    <source>
        <dbReference type="EMBL" id="SNZ14216.1"/>
    </source>
</evidence>
<dbReference type="EMBL" id="OBEK01000003">
    <property type="protein sequence ID" value="SNZ14216.1"/>
    <property type="molecule type" value="Genomic_DNA"/>
</dbReference>